<dbReference type="Proteomes" id="UP000247586">
    <property type="component" value="Chromosome"/>
</dbReference>
<reference evidence="1 2" key="1">
    <citation type="submission" date="2018-05" db="EMBL/GenBank/DDBJ databases">
        <title>Complete Genome Sequences of Extremely Thermoacidophilic, Metal-Mobilizing Type-Strain Members of the Archaeal Family Sulfolobaceae: Acidianus brierleyi DSM-1651T, Acidianus sulfidivorans DSM-18786T, Metallosphaera hakonensis DSM-7519T, and Metallosphaera prunae DSM-10039T.</title>
        <authorList>
            <person name="Counts J.A."/>
            <person name="Kelly R.M."/>
        </authorList>
    </citation>
    <scope>NUCLEOTIDE SEQUENCE [LARGE SCALE GENOMIC DNA]</scope>
    <source>
        <strain evidence="1 2">HO1-1</strain>
    </source>
</reference>
<organism evidence="1 2">
    <name type="scientific">Metallosphaera hakonensis JCM 8857 = DSM 7519</name>
    <dbReference type="NCBI Taxonomy" id="1293036"/>
    <lineage>
        <taxon>Archaea</taxon>
        <taxon>Thermoproteota</taxon>
        <taxon>Thermoprotei</taxon>
        <taxon>Sulfolobales</taxon>
        <taxon>Sulfolobaceae</taxon>
        <taxon>Metallosphaera</taxon>
    </lineage>
</organism>
<protein>
    <submittedName>
        <fullName evidence="1">Uncharacterized protein</fullName>
    </submittedName>
</protein>
<reference evidence="2" key="3">
    <citation type="submission" date="2020-03" db="EMBL/GenBank/DDBJ databases">
        <title>Sequencing and Assembly of Multiple Reported Metal-Biooxidizing Members of the Extremely Thermoacidophilic Archaeal Family Sulfolobaceae.</title>
        <authorList>
            <person name="Counts J.A."/>
            <person name="Kelly R.M."/>
        </authorList>
    </citation>
    <scope>NUCLEOTIDE SEQUENCE [LARGE SCALE GENOMIC DNA]</scope>
    <source>
        <strain evidence="2">HO1-1</strain>
    </source>
</reference>
<dbReference type="RefSeq" id="WP_054836817.1">
    <property type="nucleotide sequence ID" value="NZ_CP029287.2"/>
</dbReference>
<gene>
    <name evidence="1" type="ORF">DFR87_03600</name>
</gene>
<dbReference type="EMBL" id="CP029287">
    <property type="protein sequence ID" value="AWR98930.1"/>
    <property type="molecule type" value="Genomic_DNA"/>
</dbReference>
<name>A0A2U9ISA8_9CREN</name>
<dbReference type="OrthoDB" id="35349at2157"/>
<evidence type="ECO:0000313" key="2">
    <source>
        <dbReference type="Proteomes" id="UP000247586"/>
    </source>
</evidence>
<proteinExistence type="predicted"/>
<reference evidence="2" key="2">
    <citation type="submission" date="2020-03" db="EMBL/GenBank/DDBJ databases">
        <title>Complete Genome Sequences of Extremely Thermoacidophilic, Metal-Mobilizing Type-Strain Members of the Archaeal Family Sulfolobaceae: Acidianus brierleyi DSM-1651T, Acidianus sulfidivorans DSM-18786T, Metallosphaera hakonensis DSM-7519T, and Metallosphaera prunae DSM-10039T.</title>
        <authorList>
            <person name="Counts J.A."/>
            <person name="Kelly R.M."/>
        </authorList>
    </citation>
    <scope>NUCLEOTIDE SEQUENCE [LARGE SCALE GENOMIC DNA]</scope>
    <source>
        <strain evidence="2">HO1-1</strain>
    </source>
</reference>
<dbReference type="STRING" id="1293036.GCA_001315825_01791"/>
<dbReference type="KEGG" id="mhk:DFR87_03600"/>
<dbReference type="GeneID" id="36834396"/>
<accession>A0A2U9ISA8</accession>
<dbReference type="AlphaFoldDB" id="A0A2U9ISA8"/>
<evidence type="ECO:0000313" key="1">
    <source>
        <dbReference type="EMBL" id="AWR98930.1"/>
    </source>
</evidence>
<sequence length="155" mass="18403">MDDFRSLIIDIYLTSKIPNYQKILRDGTIRRNRCNHYDGKYCKLVKTGDWILLSWTLKDQVSPHPVLCYLCPYYGSNIDETVNTSLLQLLRDYISIRNGIEREISNIEGKIGEMLYSSLVLKRRRQELLTMLDEIDFKINIIKLLIRYQEEHDDI</sequence>
<keyword evidence="2" id="KW-1185">Reference proteome</keyword>